<dbReference type="FunFam" id="3.30.1360.60:FF:000001">
    <property type="entry name" value="PTS system glucose-specific IIBC component PtsG"/>
    <property type="match status" value="1"/>
</dbReference>
<dbReference type="RefSeq" id="WP_162370994.1">
    <property type="nucleotide sequence ID" value="NZ_JAAEEH010000032.1"/>
</dbReference>
<dbReference type="PROSITE" id="PS01035">
    <property type="entry name" value="PTS_EIIB_TYPE_1_CYS"/>
    <property type="match status" value="1"/>
</dbReference>
<dbReference type="EMBL" id="JAAEEH010000032">
    <property type="protein sequence ID" value="NDL68272.1"/>
    <property type="molecule type" value="Genomic_DNA"/>
</dbReference>
<comment type="subcellular location">
    <subcellularLocation>
        <location evidence="1">Cell membrane</location>
        <topology evidence="1">Multi-pass membrane protein</topology>
    </subcellularLocation>
</comment>
<evidence type="ECO:0000256" key="12">
    <source>
        <dbReference type="SAM" id="Phobius"/>
    </source>
</evidence>
<dbReference type="GO" id="GO:0015764">
    <property type="term" value="P:N-acetylglucosamine transport"/>
    <property type="evidence" value="ECO:0007669"/>
    <property type="project" value="TreeGrafter"/>
</dbReference>
<dbReference type="InterPro" id="IPR001996">
    <property type="entry name" value="PTS_IIB_1"/>
</dbReference>
<keyword evidence="5" id="KW-0808">Transferase</keyword>
<comment type="caution">
    <text evidence="15">The sequence shown here is derived from an EMBL/GenBank/DDBJ whole genome shotgun (WGS) entry which is preliminary data.</text>
</comment>
<dbReference type="Gene3D" id="3.30.1360.60">
    <property type="entry name" value="Glucose permease domain IIB"/>
    <property type="match status" value="1"/>
</dbReference>
<evidence type="ECO:0000256" key="1">
    <source>
        <dbReference type="ARBA" id="ARBA00004651"/>
    </source>
</evidence>
<dbReference type="GO" id="GO:0009401">
    <property type="term" value="P:phosphoenolpyruvate-dependent sugar phosphotransferase system"/>
    <property type="evidence" value="ECO:0007669"/>
    <property type="project" value="UniProtKB-KW"/>
</dbReference>
<dbReference type="InterPro" id="IPR018113">
    <property type="entry name" value="PTrfase_EIIB_Cys"/>
</dbReference>
<feature type="transmembrane region" description="Helical" evidence="12">
    <location>
        <begin position="197"/>
        <end position="217"/>
    </location>
</feature>
<reference evidence="15 16" key="1">
    <citation type="submission" date="2020-01" db="EMBL/GenBank/DDBJ databases">
        <title>Anaeroalcalibacter tamaniensis gen. nov., sp. nov., moderately halophilic strictly anaerobic fermenter bacterium from mud volcano of Taman peninsula.</title>
        <authorList>
            <person name="Frolova A."/>
            <person name="Merkel A.Y."/>
            <person name="Slobodkin A.I."/>
        </authorList>
    </citation>
    <scope>NUCLEOTIDE SEQUENCE [LARGE SCALE GENOMIC DNA]</scope>
    <source>
        <strain evidence="15 16">F-3ap</strain>
    </source>
</reference>
<dbReference type="InterPro" id="IPR013013">
    <property type="entry name" value="PTS_EIIC_1"/>
</dbReference>
<evidence type="ECO:0000259" key="13">
    <source>
        <dbReference type="PROSITE" id="PS51098"/>
    </source>
</evidence>
<gene>
    <name evidence="15" type="ORF">GXN74_11015</name>
</gene>
<evidence type="ECO:0000313" key="15">
    <source>
        <dbReference type="EMBL" id="NDL68272.1"/>
    </source>
</evidence>
<keyword evidence="16" id="KW-1185">Reference proteome</keyword>
<feature type="transmembrane region" description="Helical" evidence="12">
    <location>
        <begin position="264"/>
        <end position="282"/>
    </location>
</feature>
<dbReference type="GO" id="GO:0015572">
    <property type="term" value="F:N-acetylglucosamine transmembrane transporter activity"/>
    <property type="evidence" value="ECO:0007669"/>
    <property type="project" value="InterPro"/>
</dbReference>
<organism evidence="15 16">
    <name type="scientific">Anaerotalea alkaliphila</name>
    <dbReference type="NCBI Taxonomy" id="2662126"/>
    <lineage>
        <taxon>Bacteria</taxon>
        <taxon>Bacillati</taxon>
        <taxon>Bacillota</taxon>
        <taxon>Clostridia</taxon>
        <taxon>Eubacteriales</taxon>
        <taxon>Anaerotalea</taxon>
    </lineage>
</organism>
<keyword evidence="9 12" id="KW-1133">Transmembrane helix</keyword>
<evidence type="ECO:0000256" key="8">
    <source>
        <dbReference type="ARBA" id="ARBA00022777"/>
    </source>
</evidence>
<feature type="active site" description="Phosphocysteine intermediate; for EIIB activity" evidence="11">
    <location>
        <position position="411"/>
    </location>
</feature>
<evidence type="ECO:0000256" key="7">
    <source>
        <dbReference type="ARBA" id="ARBA00022692"/>
    </source>
</evidence>
<dbReference type="InterPro" id="IPR010974">
    <property type="entry name" value="PTS_IIBC_nag"/>
</dbReference>
<dbReference type="InterPro" id="IPR003352">
    <property type="entry name" value="PTS_EIIC"/>
</dbReference>
<dbReference type="PANTHER" id="PTHR30009:SF4">
    <property type="entry name" value="PTS SYSTEM N-ACETYLGLUCOSAMINE-SPECIFIC EIICBA COMPONENT"/>
    <property type="match status" value="1"/>
</dbReference>
<proteinExistence type="predicted"/>
<protein>
    <submittedName>
        <fullName evidence="15">PTS transporter subunit EIIC</fullName>
    </submittedName>
</protein>
<evidence type="ECO:0000256" key="10">
    <source>
        <dbReference type="ARBA" id="ARBA00023136"/>
    </source>
</evidence>
<evidence type="ECO:0000313" key="16">
    <source>
        <dbReference type="Proteomes" id="UP000461585"/>
    </source>
</evidence>
<dbReference type="PROSITE" id="PS51098">
    <property type="entry name" value="PTS_EIIB_TYPE_1"/>
    <property type="match status" value="1"/>
</dbReference>
<dbReference type="GO" id="GO:0019866">
    <property type="term" value="C:organelle inner membrane"/>
    <property type="evidence" value="ECO:0007669"/>
    <property type="project" value="InterPro"/>
</dbReference>
<dbReference type="NCBIfam" id="TIGR00826">
    <property type="entry name" value="EIIB_glc"/>
    <property type="match status" value="1"/>
</dbReference>
<dbReference type="Pfam" id="PF00367">
    <property type="entry name" value="PTS_EIIB"/>
    <property type="match status" value="1"/>
</dbReference>
<dbReference type="PANTHER" id="PTHR30009">
    <property type="entry name" value="CYTOCHROME C-TYPE SYNTHESIS PROTEIN AND PTS TRANSMEMBRANE COMPONENT"/>
    <property type="match status" value="1"/>
</dbReference>
<keyword evidence="2" id="KW-0813">Transport</keyword>
<feature type="domain" description="PTS EIIC type-1" evidence="14">
    <location>
        <begin position="2"/>
        <end position="373"/>
    </location>
</feature>
<dbReference type="NCBIfam" id="TIGR01998">
    <property type="entry name" value="PTS-II-BC-nag"/>
    <property type="match status" value="1"/>
</dbReference>
<feature type="transmembrane region" description="Helical" evidence="12">
    <location>
        <begin position="166"/>
        <end position="185"/>
    </location>
</feature>
<keyword evidence="10 12" id="KW-0472">Membrane</keyword>
<feature type="transmembrane region" description="Helical" evidence="12">
    <location>
        <begin position="137"/>
        <end position="160"/>
    </location>
</feature>
<dbReference type="InterPro" id="IPR036878">
    <property type="entry name" value="Glu_permease_IIB"/>
</dbReference>
<evidence type="ECO:0000256" key="5">
    <source>
        <dbReference type="ARBA" id="ARBA00022679"/>
    </source>
</evidence>
<dbReference type="InterPro" id="IPR050429">
    <property type="entry name" value="PTS_Glucose_EIICBA"/>
</dbReference>
<feature type="transmembrane region" description="Helical" evidence="12">
    <location>
        <begin position="45"/>
        <end position="69"/>
    </location>
</feature>
<dbReference type="GO" id="GO:0008982">
    <property type="term" value="F:protein-N(PI)-phosphohistidine-sugar phosphotransferase activity"/>
    <property type="evidence" value="ECO:0007669"/>
    <property type="project" value="InterPro"/>
</dbReference>
<dbReference type="GO" id="GO:0090563">
    <property type="term" value="F:protein-phosphocysteine-sugar phosphotransferase activity"/>
    <property type="evidence" value="ECO:0007669"/>
    <property type="project" value="TreeGrafter"/>
</dbReference>
<dbReference type="GO" id="GO:0005886">
    <property type="term" value="C:plasma membrane"/>
    <property type="evidence" value="ECO:0007669"/>
    <property type="project" value="UniProtKB-SubCell"/>
</dbReference>
<dbReference type="PROSITE" id="PS51103">
    <property type="entry name" value="PTS_EIIC_TYPE_1"/>
    <property type="match status" value="1"/>
</dbReference>
<name>A0A7X5HX65_9FIRM</name>
<keyword evidence="6" id="KW-0598">Phosphotransferase system</keyword>
<feature type="transmembrane region" description="Helical" evidence="12">
    <location>
        <begin position="237"/>
        <end position="257"/>
    </location>
</feature>
<evidence type="ECO:0000256" key="3">
    <source>
        <dbReference type="ARBA" id="ARBA00022475"/>
    </source>
</evidence>
<dbReference type="AlphaFoldDB" id="A0A7X5HX65"/>
<evidence type="ECO:0000256" key="2">
    <source>
        <dbReference type="ARBA" id="ARBA00022448"/>
    </source>
</evidence>
<feature type="transmembrane region" description="Helical" evidence="12">
    <location>
        <begin position="98"/>
        <end position="117"/>
    </location>
</feature>
<evidence type="ECO:0000256" key="6">
    <source>
        <dbReference type="ARBA" id="ARBA00022683"/>
    </source>
</evidence>
<accession>A0A7X5HX65</accession>
<sequence length="465" mass="49243">MTNFFGKLQKVGKALMLPIAVMPAAAILLRLGAGVPGIEGMVADIMLRAGAAIFDNLYLLFGIGVALGLAKDNHGSAALAGAVGVLVAKNVYEVIDPNINTGVMVGMVMGVIAGTLYNKYNNIKLPEFLGFFGGKRFVPIVTSFAAVITGVLFGLVWPAIQNGIDTLGNAAIEGGALGTFFFGFGNRMLIPVGLHHVLNSIFWFTFGSFTNAAGEIVKGDLWRYFAGDPAAGVYMAGFYPVMMFGLPAACLAMYHAAKKENRKAVGGMLLSIAFTSFLTGITEPIEFLFVYTAPGLYLVHALLSGTSLALAQLLGVLHGFGFSAGLVDFLLNMHLATNGLLLVPLGLAFGVVYYLVFSFVIRRFNIPTPGRMDETAEKSEGVVGEKGVAAVAKAYFDAIGGLDNIVDVDSCITRLRLTLKDNSRVDEAAVKALGAAGIIKPNNRNMQIVVGTHAELIAEEMKKLK</sequence>
<keyword evidence="4" id="KW-0762">Sugar transport</keyword>
<evidence type="ECO:0000256" key="4">
    <source>
        <dbReference type="ARBA" id="ARBA00022597"/>
    </source>
</evidence>
<keyword evidence="8" id="KW-0418">Kinase</keyword>
<evidence type="ECO:0000256" key="11">
    <source>
        <dbReference type="PROSITE-ProRule" id="PRU00421"/>
    </source>
</evidence>
<keyword evidence="3" id="KW-1003">Cell membrane</keyword>
<dbReference type="SUPFAM" id="SSF55604">
    <property type="entry name" value="Glucose permease domain IIB"/>
    <property type="match status" value="1"/>
</dbReference>
<dbReference type="CDD" id="cd00212">
    <property type="entry name" value="PTS_IIB_glc"/>
    <property type="match status" value="1"/>
</dbReference>
<keyword evidence="7 12" id="KW-0812">Transmembrane</keyword>
<evidence type="ECO:0000259" key="14">
    <source>
        <dbReference type="PROSITE" id="PS51103"/>
    </source>
</evidence>
<dbReference type="GO" id="GO:0016301">
    <property type="term" value="F:kinase activity"/>
    <property type="evidence" value="ECO:0007669"/>
    <property type="project" value="UniProtKB-KW"/>
</dbReference>
<feature type="transmembrane region" description="Helical" evidence="12">
    <location>
        <begin position="12"/>
        <end position="33"/>
    </location>
</feature>
<feature type="transmembrane region" description="Helical" evidence="12">
    <location>
        <begin position="341"/>
        <end position="361"/>
    </location>
</feature>
<feature type="domain" description="PTS EIIB type-1" evidence="13">
    <location>
        <begin position="389"/>
        <end position="465"/>
    </location>
</feature>
<dbReference type="Pfam" id="PF02378">
    <property type="entry name" value="PTS_EIIC"/>
    <property type="match status" value="1"/>
</dbReference>
<dbReference type="Proteomes" id="UP000461585">
    <property type="component" value="Unassembled WGS sequence"/>
</dbReference>
<evidence type="ECO:0000256" key="9">
    <source>
        <dbReference type="ARBA" id="ARBA00022989"/>
    </source>
</evidence>